<proteinExistence type="predicted"/>
<evidence type="ECO:0000313" key="1">
    <source>
        <dbReference type="EMBL" id="KAK1868077.1"/>
    </source>
</evidence>
<protein>
    <submittedName>
        <fullName evidence="1">Uncharacterized protein</fullName>
    </submittedName>
</protein>
<dbReference type="Proteomes" id="UP000798662">
    <property type="component" value="Chromosome 3"/>
</dbReference>
<evidence type="ECO:0000313" key="2">
    <source>
        <dbReference type="Proteomes" id="UP000798662"/>
    </source>
</evidence>
<sequence length="158" mass="16763">MAIMLVAASVALHQVNTRSLATLAVTVDITNSDWTSRREDAPASTQRQPPRRTGTTTAAASSTVSIHPITATAQSPPSITPLSFPPTPICTTAVSPRYSSLLYPRAHPTPCIPLYPFTTSSTRALVPLTSQLFQAAVPATASWLPPSPPPTTHRYPPP</sequence>
<keyword evidence="2" id="KW-1185">Reference proteome</keyword>
<comment type="caution">
    <text evidence="1">The sequence shown here is derived from an EMBL/GenBank/DDBJ whole genome shotgun (WGS) entry which is preliminary data.</text>
</comment>
<dbReference type="EMBL" id="CM020620">
    <property type="protein sequence ID" value="KAK1868077.1"/>
    <property type="molecule type" value="Genomic_DNA"/>
</dbReference>
<name>A0ACC3CE77_PYRYE</name>
<reference evidence="1" key="1">
    <citation type="submission" date="2019-11" db="EMBL/GenBank/DDBJ databases">
        <title>Nori genome reveals adaptations in red seaweeds to the harsh intertidal environment.</title>
        <authorList>
            <person name="Wang D."/>
            <person name="Mao Y."/>
        </authorList>
    </citation>
    <scope>NUCLEOTIDE SEQUENCE</scope>
    <source>
        <tissue evidence="1">Gametophyte</tissue>
    </source>
</reference>
<organism evidence="1 2">
    <name type="scientific">Pyropia yezoensis</name>
    <name type="common">Susabi-nori</name>
    <name type="synonym">Porphyra yezoensis</name>
    <dbReference type="NCBI Taxonomy" id="2788"/>
    <lineage>
        <taxon>Eukaryota</taxon>
        <taxon>Rhodophyta</taxon>
        <taxon>Bangiophyceae</taxon>
        <taxon>Bangiales</taxon>
        <taxon>Bangiaceae</taxon>
        <taxon>Pyropia</taxon>
    </lineage>
</organism>
<accession>A0ACC3CE77</accession>
<gene>
    <name evidence="1" type="ORF">I4F81_010573</name>
</gene>